<sequence length="430" mass="48083">MSPDISERKTNMNYECHVAIVGGGISGIASGIALKRQLGFTNFTIYEKSSAVGGTWSTSTYPGCASDIPCHWYSLSSDLNPDWPSHFATQPQILAYWESVWRKHDLPSHTKFETSLYHVTIRDEKTGETSLVDAHFLIYGLGGFMAPQYPKSIPVEQLETFKGPVWHSAQWRHDVELKDKRVAVIGNGCSGAQIVPALSLESSTRVINFIRSPQWLVPMNNFQYGSSTKWIFRNFPFVMRWYRNAIMARADLEFMVFRKSNRRLREFAVKGLTSYIKSVSPEPLWDKLIPDYPVGAKQIIVDPKYLESLSRLNVELQTEPIECLVENGIKLKSGAVIEVDAIVFATGYSLASTFESEPTNLRVRGLNGKTIREYFDESGGPTAYLGSNFPGFPNLCYIIGANAATGHASLLFDMEAQIQLAIQLATPVIN</sequence>
<dbReference type="GO" id="GO:0004499">
    <property type="term" value="F:N,N-dimethylaniline monooxygenase activity"/>
    <property type="evidence" value="ECO:0007669"/>
    <property type="project" value="InterPro"/>
</dbReference>
<dbReference type="Gene3D" id="3.50.50.60">
    <property type="entry name" value="FAD/NAD(P)-binding domain"/>
    <property type="match status" value="3"/>
</dbReference>
<dbReference type="GO" id="GO:0050660">
    <property type="term" value="F:flavin adenine dinucleotide binding"/>
    <property type="evidence" value="ECO:0007669"/>
    <property type="project" value="InterPro"/>
</dbReference>
<dbReference type="AlphaFoldDB" id="A0A6A4IE14"/>
<evidence type="ECO:0000256" key="4">
    <source>
        <dbReference type="ARBA" id="ARBA00023002"/>
    </source>
</evidence>
<dbReference type="InterPro" id="IPR020946">
    <property type="entry name" value="Flavin_mOase-like"/>
</dbReference>
<keyword evidence="2" id="KW-0285">Flavoprotein</keyword>
<keyword evidence="3" id="KW-0274">FAD</keyword>
<organism evidence="5 6">
    <name type="scientific">Gymnopus androsaceus JB14</name>
    <dbReference type="NCBI Taxonomy" id="1447944"/>
    <lineage>
        <taxon>Eukaryota</taxon>
        <taxon>Fungi</taxon>
        <taxon>Dikarya</taxon>
        <taxon>Basidiomycota</taxon>
        <taxon>Agaricomycotina</taxon>
        <taxon>Agaricomycetes</taxon>
        <taxon>Agaricomycetidae</taxon>
        <taxon>Agaricales</taxon>
        <taxon>Marasmiineae</taxon>
        <taxon>Omphalotaceae</taxon>
        <taxon>Gymnopus</taxon>
    </lineage>
</organism>
<dbReference type="PANTHER" id="PTHR42877:SF4">
    <property type="entry name" value="FAD_NAD(P)-BINDING DOMAIN-CONTAINING PROTEIN-RELATED"/>
    <property type="match status" value="1"/>
</dbReference>
<proteinExistence type="inferred from homology"/>
<dbReference type="Pfam" id="PF00743">
    <property type="entry name" value="FMO-like"/>
    <property type="match status" value="1"/>
</dbReference>
<keyword evidence="4" id="KW-0560">Oxidoreductase</keyword>
<dbReference type="SUPFAM" id="SSF51905">
    <property type="entry name" value="FAD/NAD(P)-binding domain"/>
    <property type="match status" value="2"/>
</dbReference>
<dbReference type="PANTHER" id="PTHR42877">
    <property type="entry name" value="L-ORNITHINE N(5)-MONOOXYGENASE-RELATED"/>
    <property type="match status" value="1"/>
</dbReference>
<protein>
    <submittedName>
        <fullName evidence="5">FAD/NAD(P)-binding domain-containing protein</fullName>
    </submittedName>
</protein>
<name>A0A6A4IE14_9AGAR</name>
<dbReference type="GO" id="GO:0050661">
    <property type="term" value="F:NADP binding"/>
    <property type="evidence" value="ECO:0007669"/>
    <property type="project" value="InterPro"/>
</dbReference>
<evidence type="ECO:0000256" key="1">
    <source>
        <dbReference type="ARBA" id="ARBA00010139"/>
    </source>
</evidence>
<evidence type="ECO:0000313" key="5">
    <source>
        <dbReference type="EMBL" id="KAE9408829.1"/>
    </source>
</evidence>
<dbReference type="Proteomes" id="UP000799118">
    <property type="component" value="Unassembled WGS sequence"/>
</dbReference>
<accession>A0A6A4IE14</accession>
<evidence type="ECO:0000256" key="2">
    <source>
        <dbReference type="ARBA" id="ARBA00022630"/>
    </source>
</evidence>
<comment type="similarity">
    <text evidence="1">Belongs to the FAD-binding monooxygenase family.</text>
</comment>
<dbReference type="EMBL" id="ML769389">
    <property type="protein sequence ID" value="KAE9408829.1"/>
    <property type="molecule type" value="Genomic_DNA"/>
</dbReference>
<dbReference type="OrthoDB" id="74360at2759"/>
<dbReference type="InterPro" id="IPR051209">
    <property type="entry name" value="FAD-bind_Monooxygenase_sf"/>
</dbReference>
<evidence type="ECO:0000313" key="6">
    <source>
        <dbReference type="Proteomes" id="UP000799118"/>
    </source>
</evidence>
<keyword evidence="6" id="KW-1185">Reference proteome</keyword>
<gene>
    <name evidence="5" type="ORF">BT96DRAFT_962508</name>
</gene>
<evidence type="ECO:0000256" key="3">
    <source>
        <dbReference type="ARBA" id="ARBA00022827"/>
    </source>
</evidence>
<reference evidence="5" key="1">
    <citation type="journal article" date="2019" name="Environ. Microbiol.">
        <title>Fungal ecological strategies reflected in gene transcription - a case study of two litter decomposers.</title>
        <authorList>
            <person name="Barbi F."/>
            <person name="Kohler A."/>
            <person name="Barry K."/>
            <person name="Baskaran P."/>
            <person name="Daum C."/>
            <person name="Fauchery L."/>
            <person name="Ihrmark K."/>
            <person name="Kuo A."/>
            <person name="LaButti K."/>
            <person name="Lipzen A."/>
            <person name="Morin E."/>
            <person name="Grigoriev I.V."/>
            <person name="Henrissat B."/>
            <person name="Lindahl B."/>
            <person name="Martin F."/>
        </authorList>
    </citation>
    <scope>NUCLEOTIDE SEQUENCE</scope>
    <source>
        <strain evidence="5">JB14</strain>
    </source>
</reference>
<dbReference type="InterPro" id="IPR036188">
    <property type="entry name" value="FAD/NAD-bd_sf"/>
</dbReference>